<gene>
    <name evidence="1" type="ORF">EVEC_LOCUS7264</name>
</gene>
<reference evidence="1 2" key="2">
    <citation type="submission" date="2018-10" db="EMBL/GenBank/DDBJ databases">
        <authorList>
            <consortium name="Pathogen Informatics"/>
        </authorList>
    </citation>
    <scope>NUCLEOTIDE SEQUENCE [LARGE SCALE GENOMIC DNA]</scope>
</reference>
<evidence type="ECO:0000313" key="3">
    <source>
        <dbReference type="WBParaSite" id="EVEC_0000778001-mRNA-1"/>
    </source>
</evidence>
<dbReference type="Proteomes" id="UP000274131">
    <property type="component" value="Unassembled WGS sequence"/>
</dbReference>
<evidence type="ECO:0000313" key="2">
    <source>
        <dbReference type="Proteomes" id="UP000274131"/>
    </source>
</evidence>
<protein>
    <submittedName>
        <fullName evidence="3">Secreted protein</fullName>
    </submittedName>
</protein>
<dbReference type="EMBL" id="UXUI01008845">
    <property type="protein sequence ID" value="VDD92513.1"/>
    <property type="molecule type" value="Genomic_DNA"/>
</dbReference>
<keyword evidence="2" id="KW-1185">Reference proteome</keyword>
<reference evidence="3" key="1">
    <citation type="submission" date="2017-02" db="UniProtKB">
        <authorList>
            <consortium name="WormBaseParasite"/>
        </authorList>
    </citation>
    <scope>IDENTIFICATION</scope>
</reference>
<proteinExistence type="predicted"/>
<sequence>MSLRKLGIMTLGIGVGYLQFREHVENSLTDLVERSQMTMICTFNAVVYIAAFEDWLKTAKSVEDYHSVCKYCMRSLAFL</sequence>
<organism evidence="3">
    <name type="scientific">Enterobius vermicularis</name>
    <name type="common">Human pinworm</name>
    <dbReference type="NCBI Taxonomy" id="51028"/>
    <lineage>
        <taxon>Eukaryota</taxon>
        <taxon>Metazoa</taxon>
        <taxon>Ecdysozoa</taxon>
        <taxon>Nematoda</taxon>
        <taxon>Chromadorea</taxon>
        <taxon>Rhabditida</taxon>
        <taxon>Spirurina</taxon>
        <taxon>Oxyuridomorpha</taxon>
        <taxon>Oxyuroidea</taxon>
        <taxon>Oxyuridae</taxon>
        <taxon>Enterobius</taxon>
    </lineage>
</organism>
<accession>A0A0N4VB78</accession>
<dbReference type="AlphaFoldDB" id="A0A0N4VB78"/>
<name>A0A0N4VB78_ENTVE</name>
<evidence type="ECO:0000313" key="1">
    <source>
        <dbReference type="EMBL" id="VDD92513.1"/>
    </source>
</evidence>
<dbReference type="WBParaSite" id="EVEC_0000778001-mRNA-1">
    <property type="protein sequence ID" value="EVEC_0000778001-mRNA-1"/>
    <property type="gene ID" value="EVEC_0000778001"/>
</dbReference>